<keyword evidence="1" id="KW-0732">Signal</keyword>
<dbReference type="InterPro" id="IPR002105">
    <property type="entry name" value="Dockerin_1_rpt"/>
</dbReference>
<dbReference type="GO" id="GO:0004553">
    <property type="term" value="F:hydrolase activity, hydrolyzing O-glycosyl compounds"/>
    <property type="evidence" value="ECO:0007669"/>
    <property type="project" value="InterPro"/>
</dbReference>
<sequence precursor="true">MRAVGFLTRVVLSKPLCIVALLLAAGDSDAQLRIVDWNTGGGARAGVSTVFAAIGQESVGGVAKPIDVLSLQEQTNAAATASFVSVLNSLYGAGTYAAAPIPASAGSTGAGLPGMVYNTQTVELIATQAFGEVNTSNQTRSTLRYQLRPVGYDASADFYLYSNHYKASTGSSNEARRLIEATALRANLDALGQGTSAILSGDFNIQSSSEAMYQKLLSSGPGQAFDPIAKPGDWNNSSAFKQVHTQSPADSQQYPGQITGGVDDRFDFQLVTGELLDGEGLDYLTGSYRTFGNNGTHQLNGSITSGSGATPSVLSALEGASDHLPVVVDYQVPAVLGYALDAPAASYSLGQAASLSLTVQNIADVVASIGADELDWAVSLSGGLSGAASGSLLSDGTSAMLSLALDTSFVGMQSGIVTISSTSQGVANGFAQIPLIWEVASAVIGDYNGNGVVELGDYATWKSAFGSTMDLAADGNSDGVVDAADFSVWRDALAGGSATGVAGASVPEPSCLLLGLIVGSLATSWGRTCVCC</sequence>
<dbReference type="Gene3D" id="1.10.1330.10">
    <property type="entry name" value="Dockerin domain"/>
    <property type="match status" value="1"/>
</dbReference>
<accession>A0A518DDN5</accession>
<dbReference type="InterPro" id="IPR036439">
    <property type="entry name" value="Dockerin_dom_sf"/>
</dbReference>
<dbReference type="Proteomes" id="UP000317429">
    <property type="component" value="Chromosome"/>
</dbReference>
<dbReference type="Pfam" id="PF00404">
    <property type="entry name" value="Dockerin_1"/>
    <property type="match status" value="1"/>
</dbReference>
<feature type="chain" id="PRO_5022231549" description="Endonuclease/Exonuclease/phosphatase family protein" evidence="1">
    <location>
        <begin position="31"/>
        <end position="532"/>
    </location>
</feature>
<dbReference type="InterPro" id="IPR018247">
    <property type="entry name" value="EF_Hand_1_Ca_BS"/>
</dbReference>
<dbReference type="SUPFAM" id="SSF63446">
    <property type="entry name" value="Type I dockerin domain"/>
    <property type="match status" value="1"/>
</dbReference>
<dbReference type="GO" id="GO:0000272">
    <property type="term" value="P:polysaccharide catabolic process"/>
    <property type="evidence" value="ECO:0007669"/>
    <property type="project" value="InterPro"/>
</dbReference>
<dbReference type="EMBL" id="CP036291">
    <property type="protein sequence ID" value="QDU89589.1"/>
    <property type="molecule type" value="Genomic_DNA"/>
</dbReference>
<dbReference type="InterPro" id="IPR036691">
    <property type="entry name" value="Endo/exonu/phosph_ase_sf"/>
</dbReference>
<organism evidence="2 3">
    <name type="scientific">Pirellulimonas nuda</name>
    <dbReference type="NCBI Taxonomy" id="2528009"/>
    <lineage>
        <taxon>Bacteria</taxon>
        <taxon>Pseudomonadati</taxon>
        <taxon>Planctomycetota</taxon>
        <taxon>Planctomycetia</taxon>
        <taxon>Pirellulales</taxon>
        <taxon>Lacipirellulaceae</taxon>
        <taxon>Pirellulimonas</taxon>
    </lineage>
</organism>
<dbReference type="SUPFAM" id="SSF56219">
    <property type="entry name" value="DNase I-like"/>
    <property type="match status" value="1"/>
</dbReference>
<evidence type="ECO:0000256" key="1">
    <source>
        <dbReference type="SAM" id="SignalP"/>
    </source>
</evidence>
<feature type="signal peptide" evidence="1">
    <location>
        <begin position="1"/>
        <end position="30"/>
    </location>
</feature>
<evidence type="ECO:0000313" key="3">
    <source>
        <dbReference type="Proteomes" id="UP000317429"/>
    </source>
</evidence>
<dbReference type="Gene3D" id="3.60.10.10">
    <property type="entry name" value="Endonuclease/exonuclease/phosphatase"/>
    <property type="match status" value="1"/>
</dbReference>
<keyword evidence="3" id="KW-1185">Reference proteome</keyword>
<evidence type="ECO:0008006" key="4">
    <source>
        <dbReference type="Google" id="ProtNLM"/>
    </source>
</evidence>
<proteinExistence type="predicted"/>
<dbReference type="PROSITE" id="PS00018">
    <property type="entry name" value="EF_HAND_1"/>
    <property type="match status" value="1"/>
</dbReference>
<dbReference type="RefSeq" id="WP_145286420.1">
    <property type="nucleotide sequence ID" value="NZ_CP036291.1"/>
</dbReference>
<gene>
    <name evidence="2" type="ORF">Pla175_29810</name>
</gene>
<dbReference type="AlphaFoldDB" id="A0A518DDN5"/>
<protein>
    <recommendedName>
        <fullName evidence="4">Endonuclease/Exonuclease/phosphatase family protein</fullName>
    </recommendedName>
</protein>
<dbReference type="KEGG" id="pnd:Pla175_29810"/>
<name>A0A518DDN5_9BACT</name>
<dbReference type="OrthoDB" id="287716at2"/>
<reference evidence="2 3" key="1">
    <citation type="submission" date="2019-02" db="EMBL/GenBank/DDBJ databases">
        <title>Deep-cultivation of Planctomycetes and their phenomic and genomic characterization uncovers novel biology.</title>
        <authorList>
            <person name="Wiegand S."/>
            <person name="Jogler M."/>
            <person name="Boedeker C."/>
            <person name="Pinto D."/>
            <person name="Vollmers J."/>
            <person name="Rivas-Marin E."/>
            <person name="Kohn T."/>
            <person name="Peeters S.H."/>
            <person name="Heuer A."/>
            <person name="Rast P."/>
            <person name="Oberbeckmann S."/>
            <person name="Bunk B."/>
            <person name="Jeske O."/>
            <person name="Meyerdierks A."/>
            <person name="Storesund J.E."/>
            <person name="Kallscheuer N."/>
            <person name="Luecker S."/>
            <person name="Lage O.M."/>
            <person name="Pohl T."/>
            <person name="Merkel B.J."/>
            <person name="Hornburger P."/>
            <person name="Mueller R.-W."/>
            <person name="Bruemmer F."/>
            <person name="Labrenz M."/>
            <person name="Spormann A.M."/>
            <person name="Op den Camp H."/>
            <person name="Overmann J."/>
            <person name="Amann R."/>
            <person name="Jetten M.S.M."/>
            <person name="Mascher T."/>
            <person name="Medema M.H."/>
            <person name="Devos D.P."/>
            <person name="Kaster A.-K."/>
            <person name="Ovreas L."/>
            <person name="Rohde M."/>
            <person name="Galperin M.Y."/>
            <person name="Jogler C."/>
        </authorList>
    </citation>
    <scope>NUCLEOTIDE SEQUENCE [LARGE SCALE GENOMIC DNA]</scope>
    <source>
        <strain evidence="2 3">Pla175</strain>
    </source>
</reference>
<evidence type="ECO:0000313" key="2">
    <source>
        <dbReference type="EMBL" id="QDU89589.1"/>
    </source>
</evidence>